<accession>A0A927BQE0</accession>
<protein>
    <recommendedName>
        <fullName evidence="3">Copper amine oxidase N-terminal domain-containing protein</fullName>
    </recommendedName>
</protein>
<evidence type="ECO:0000313" key="1">
    <source>
        <dbReference type="EMBL" id="MBD2843775.1"/>
    </source>
</evidence>
<dbReference type="AlphaFoldDB" id="A0A927BQE0"/>
<dbReference type="Proteomes" id="UP000621560">
    <property type="component" value="Unassembled WGS sequence"/>
</dbReference>
<gene>
    <name evidence="1" type="ORF">IDH44_01110</name>
</gene>
<evidence type="ECO:0008006" key="3">
    <source>
        <dbReference type="Google" id="ProtNLM"/>
    </source>
</evidence>
<keyword evidence="2" id="KW-1185">Reference proteome</keyword>
<sequence>MNQYDSHTIASALRVDPPAHAVRKPRSVHKMITALTLATVLSSSGAALAGASPELQRSAAAVDAALASEQAKVQEAGSIELLPHTMTIRMNADSARLDDAALQPVAPALLREGRVYFPIVVLEQMGLGDVRWNKELRQAEIHFNAQSGGAYDALAFRDGMAMMYTADGSEVRVPELPAAFIEEGRLYVPIRGLAAAGISPSYAKGTLSLTWSDKRLALTGGPLNTEGEEAVFTLLVPERIHAPDVLRNTAPGFWVGDYTRSVVETGIERAGVVYERIEYRVPVLPGGNTLEIHASSIHRTAQLQAIRSVEEAADVEVAFTPGADKRLDLAAPAAGYVRLAAGEALPLRGEALLEADRQGPLHVNVYRYAPEGYSDYETRELRLDDGQFDEQLAIEESGTYLVQLRSPRNQASPGGPVSEVWARFVVEVN</sequence>
<organism evidence="1 2">
    <name type="scientific">Paenibacillus sabuli</name>
    <dbReference type="NCBI Taxonomy" id="2772509"/>
    <lineage>
        <taxon>Bacteria</taxon>
        <taxon>Bacillati</taxon>
        <taxon>Bacillota</taxon>
        <taxon>Bacilli</taxon>
        <taxon>Bacillales</taxon>
        <taxon>Paenibacillaceae</taxon>
        <taxon>Paenibacillus</taxon>
    </lineage>
</organism>
<comment type="caution">
    <text evidence="1">The sequence shown here is derived from an EMBL/GenBank/DDBJ whole genome shotgun (WGS) entry which is preliminary data.</text>
</comment>
<reference evidence="1" key="1">
    <citation type="submission" date="2020-09" db="EMBL/GenBank/DDBJ databases">
        <title>A novel bacterium of genus Paenibacillus, isolated from South China Sea.</title>
        <authorList>
            <person name="Huang H."/>
            <person name="Mo K."/>
            <person name="Hu Y."/>
        </authorList>
    </citation>
    <scope>NUCLEOTIDE SEQUENCE</scope>
    <source>
        <strain evidence="1">IB182496</strain>
    </source>
</reference>
<evidence type="ECO:0000313" key="2">
    <source>
        <dbReference type="Proteomes" id="UP000621560"/>
    </source>
</evidence>
<name>A0A927BQE0_9BACL</name>
<dbReference type="RefSeq" id="WP_190913888.1">
    <property type="nucleotide sequence ID" value="NZ_JACXIZ010000004.1"/>
</dbReference>
<dbReference type="EMBL" id="JACXIZ010000004">
    <property type="protein sequence ID" value="MBD2843775.1"/>
    <property type="molecule type" value="Genomic_DNA"/>
</dbReference>
<proteinExistence type="predicted"/>